<dbReference type="PANTHER" id="PTHR35707">
    <property type="entry name" value="OS06G0608100 PROTEIN"/>
    <property type="match status" value="1"/>
</dbReference>
<reference evidence="3" key="1">
    <citation type="submission" date="2019-11" db="EMBL/GenBank/DDBJ databases">
        <authorList>
            <person name="Liu Y."/>
            <person name="Hou J."/>
            <person name="Li T.-Q."/>
            <person name="Guan C.-H."/>
            <person name="Wu X."/>
            <person name="Wu H.-Z."/>
            <person name="Ling F."/>
            <person name="Zhang R."/>
            <person name="Shi X.-G."/>
            <person name="Ren J.-P."/>
            <person name="Chen E.-F."/>
            <person name="Sun J.-M."/>
        </authorList>
    </citation>
    <scope>NUCLEOTIDE SEQUENCE</scope>
    <source>
        <strain evidence="3">Adult_tree_wgs_1</strain>
        <tissue evidence="3">Leaves</tissue>
    </source>
</reference>
<protein>
    <recommendedName>
        <fullName evidence="2">Knl1 C-terminal RWD domain-containing protein</fullName>
    </recommendedName>
</protein>
<evidence type="ECO:0000313" key="4">
    <source>
        <dbReference type="Proteomes" id="UP000626092"/>
    </source>
</evidence>
<evidence type="ECO:0000259" key="2">
    <source>
        <dbReference type="Pfam" id="PF18210"/>
    </source>
</evidence>
<evidence type="ECO:0000313" key="3">
    <source>
        <dbReference type="EMBL" id="KAF7141123.1"/>
    </source>
</evidence>
<feature type="compositionally biased region" description="Basic and acidic residues" evidence="1">
    <location>
        <begin position="296"/>
        <end position="307"/>
    </location>
</feature>
<dbReference type="Proteomes" id="UP000626092">
    <property type="component" value="Unassembled WGS sequence"/>
</dbReference>
<feature type="compositionally biased region" description="Polar residues" evidence="1">
    <location>
        <begin position="629"/>
        <end position="645"/>
    </location>
</feature>
<organism evidence="3 4">
    <name type="scientific">Rhododendron simsii</name>
    <name type="common">Sims's rhododendron</name>
    <dbReference type="NCBI Taxonomy" id="118357"/>
    <lineage>
        <taxon>Eukaryota</taxon>
        <taxon>Viridiplantae</taxon>
        <taxon>Streptophyta</taxon>
        <taxon>Embryophyta</taxon>
        <taxon>Tracheophyta</taxon>
        <taxon>Spermatophyta</taxon>
        <taxon>Magnoliopsida</taxon>
        <taxon>eudicotyledons</taxon>
        <taxon>Gunneridae</taxon>
        <taxon>Pentapetalae</taxon>
        <taxon>asterids</taxon>
        <taxon>Ericales</taxon>
        <taxon>Ericaceae</taxon>
        <taxon>Ericoideae</taxon>
        <taxon>Rhodoreae</taxon>
        <taxon>Rhododendron</taxon>
    </lineage>
</organism>
<dbReference type="InterPro" id="IPR040850">
    <property type="entry name" value="Knl1_RWD_C"/>
</dbReference>
<feature type="region of interest" description="Disordered" evidence="1">
    <location>
        <begin position="868"/>
        <end position="907"/>
    </location>
</feature>
<feature type="domain" description="Knl1 C-terminal RWD" evidence="2">
    <location>
        <begin position="1006"/>
        <end position="1158"/>
    </location>
</feature>
<feature type="region of interest" description="Disordered" evidence="1">
    <location>
        <begin position="1"/>
        <end position="26"/>
    </location>
</feature>
<keyword evidence="4" id="KW-1185">Reference proteome</keyword>
<sequence length="1275" mass="140229">MSAKAAADDPCNTETEEGTVALQKKRSRRVSFAEITSVHVFDRDDEYETPPEPRPSSENVPESNEDELGFLRFLADGEESSQNEEKLEGNEEDDELEDGRRPFFRPFESPSPGSTIGSAISNDEDNFFGPVSASFIRHGRLSDSAASDENHDITLDSTAFSMHFRSLARSDSGGDLKTPTGVHLSFEEKTPTQNTVPGNVGSSMVLTEAKLISESSTSVDKLSGSRYSNDMSLVGESPQRYDYGRLSPRLDALLAEGSKDLHAVSVSDNIPFSESLLKLKSMSSPSKKQSGPIEPADGREKDGREKEMGTIDSAELDDANGGCNVSPCGKITSGFSDMPNAPASDVSVDKQCWSPNQLAEGLTSAKTKDSDALEIKRSNSDCDAAICESQSYIDNKAQRTDVFASSGYETPPPLALSSLSAKQRLIVLNNDIPLQNLLITTPFENQPSSFVRDLTRKQSEIASSIQKSISKLKMLNASPFSSSLKFNNGSTLIPLDIFKSTVYNTVLDRDREDVQMECVDTAVASSEDTENGELKSSIDMDASDIETAENKVDVSHAKSSLGVAEDGISPGHISSGFFPKLKEEEGLLSQITWSGNKMQKNLLTSGDPIKGMVFNSAGDSSFMEIMLDPSNNKKTTGTPHRTLPSSEKIVEKSSIASEKYRGSFSRDRRPFDQVSKSANVNPGRDADSRDNVRNASPFTTNKLDSLFLDTALSSSPIMEINHPKESIRLESFDDIGNFQTPLSDTDTKEIHSMIVNGNLDVDKPVRLKELTMGGVKASSLGSASPFVHRGGIELQSQKFNLQQVVKLVAQSPSRKENHNAAHNDKLHSVMVEGILSPNSNYLTDSFGNFHARKRRREDTIPGNSDLVDEISRIRKSPKHHRSEVVSESFSEQPSESSTETSTVGRDSEGRVQHWADIAVLEDVLVNLRRVQIYEMLCSEVRSQKKLQLLSSGIQESQMLKLKFLPRLSVPCTRDACVESVDNNHRRSVNFEGTQEEEVAGDKVTALRQVLDDSERKVTSLCKSFLDSSKKHGQTNSADTILFVSDQLKKKACCRFIRLDMQLWDVDKLDSANDHHNIVLNYLGFIIQRFTINVGPVSRIVISNEQNDVSILKSFPNMDVFTAFAFVLNASSMRKYVGSISLTQETQITSSVLGNLLDVVQEVQAASVELQNLTYKSFRSTSVEQLELHLHFINFNSGRKAALAIDMSCLKWGIYPSDAVSAVPPQLEGPPDVSRKLLPEPQLAEIRAAVQSLRVGYSRIIRLCRCVSELVQSWSG</sequence>
<dbReference type="AlphaFoldDB" id="A0A834GSM6"/>
<dbReference type="Pfam" id="PF18210">
    <property type="entry name" value="Knl1_RWD_C"/>
    <property type="match status" value="1"/>
</dbReference>
<feature type="region of interest" description="Disordered" evidence="1">
    <location>
        <begin position="39"/>
        <end position="123"/>
    </location>
</feature>
<name>A0A834GSM6_RHOSS</name>
<comment type="caution">
    <text evidence="3">The sequence shown here is derived from an EMBL/GenBank/DDBJ whole genome shotgun (WGS) entry which is preliminary data.</text>
</comment>
<feature type="compositionally biased region" description="Low complexity" evidence="1">
    <location>
        <begin position="281"/>
        <end position="290"/>
    </location>
</feature>
<proteinExistence type="predicted"/>
<feature type="region of interest" description="Disordered" evidence="1">
    <location>
        <begin position="629"/>
        <end position="696"/>
    </location>
</feature>
<dbReference type="OrthoDB" id="1929367at2759"/>
<feature type="region of interest" description="Disordered" evidence="1">
    <location>
        <begin position="281"/>
        <end position="307"/>
    </location>
</feature>
<feature type="compositionally biased region" description="Low complexity" evidence="1">
    <location>
        <begin position="885"/>
        <end position="903"/>
    </location>
</feature>
<feature type="compositionally biased region" description="Low complexity" evidence="1">
    <location>
        <begin position="104"/>
        <end position="114"/>
    </location>
</feature>
<evidence type="ECO:0000256" key="1">
    <source>
        <dbReference type="SAM" id="MobiDB-lite"/>
    </source>
</evidence>
<accession>A0A834GSM6</accession>
<dbReference type="PANTHER" id="PTHR35707:SF1">
    <property type="entry name" value="SPC7 KINETOCHORE PROTEIN DOMAIN-CONTAINING PROTEIN"/>
    <property type="match status" value="1"/>
</dbReference>
<dbReference type="EMBL" id="WJXA01000006">
    <property type="protein sequence ID" value="KAF7141123.1"/>
    <property type="molecule type" value="Genomic_DNA"/>
</dbReference>
<gene>
    <name evidence="3" type="ORF">RHSIM_Rhsim06G0179100</name>
</gene>
<feature type="compositionally biased region" description="Basic and acidic residues" evidence="1">
    <location>
        <begin position="658"/>
        <end position="671"/>
    </location>
</feature>